<organism evidence="3 4">
    <name type="scientific">Sphingobium nicotianae</name>
    <dbReference type="NCBI Taxonomy" id="2782607"/>
    <lineage>
        <taxon>Bacteria</taxon>
        <taxon>Pseudomonadati</taxon>
        <taxon>Pseudomonadota</taxon>
        <taxon>Alphaproteobacteria</taxon>
        <taxon>Sphingomonadales</taxon>
        <taxon>Sphingomonadaceae</taxon>
        <taxon>Sphingobium</taxon>
    </lineage>
</organism>
<dbReference type="Gene3D" id="2.60.120.260">
    <property type="entry name" value="Galactose-binding domain-like"/>
    <property type="match status" value="1"/>
</dbReference>
<keyword evidence="1" id="KW-0732">Signal</keyword>
<dbReference type="RefSeq" id="WP_214625282.1">
    <property type="nucleotide sequence ID" value="NZ_JAHGAW010000014.1"/>
</dbReference>
<dbReference type="Gene3D" id="3.20.20.80">
    <property type="entry name" value="Glycosidases"/>
    <property type="match status" value="1"/>
</dbReference>
<dbReference type="InterPro" id="IPR008979">
    <property type="entry name" value="Galactose-bd-like_sf"/>
</dbReference>
<evidence type="ECO:0000259" key="2">
    <source>
        <dbReference type="PROSITE" id="PS50022"/>
    </source>
</evidence>
<name>A0A9X1DFM1_9SPHN</name>
<feature type="chain" id="PRO_5040809232" evidence="1">
    <location>
        <begin position="23"/>
        <end position="704"/>
    </location>
</feature>
<comment type="caution">
    <text evidence="3">The sequence shown here is derived from an EMBL/GenBank/DDBJ whole genome shotgun (WGS) entry which is preliminary data.</text>
</comment>
<evidence type="ECO:0000256" key="1">
    <source>
        <dbReference type="SAM" id="SignalP"/>
    </source>
</evidence>
<dbReference type="AlphaFoldDB" id="A0A9X1DFM1"/>
<keyword evidence="4" id="KW-1185">Reference proteome</keyword>
<dbReference type="PROSITE" id="PS50022">
    <property type="entry name" value="FA58C_3"/>
    <property type="match status" value="1"/>
</dbReference>
<gene>
    <name evidence="3" type="ORF">KK488_18920</name>
</gene>
<dbReference type="EMBL" id="JAHGAW010000014">
    <property type="protein sequence ID" value="MBT2189024.1"/>
    <property type="molecule type" value="Genomic_DNA"/>
</dbReference>
<feature type="signal peptide" evidence="1">
    <location>
        <begin position="1"/>
        <end position="22"/>
    </location>
</feature>
<reference evidence="3" key="1">
    <citation type="submission" date="2021-05" db="EMBL/GenBank/DDBJ databases">
        <title>Genome of Sphingobium sp. strain.</title>
        <authorList>
            <person name="Fan R."/>
        </authorList>
    </citation>
    <scope>NUCLEOTIDE SEQUENCE</scope>
    <source>
        <strain evidence="3">H33</strain>
    </source>
</reference>
<feature type="domain" description="F5/8 type C" evidence="2">
    <location>
        <begin position="112"/>
        <end position="251"/>
    </location>
</feature>
<dbReference type="InterPro" id="IPR000421">
    <property type="entry name" value="FA58C"/>
</dbReference>
<evidence type="ECO:0000313" key="4">
    <source>
        <dbReference type="Proteomes" id="UP001138757"/>
    </source>
</evidence>
<sequence>MRTLSFALVAASLLPQPMSAHARREAPRLIVDLTPAGQRAAFRPALAMGAAIDGAQAGDIDRLFTPHNIAAMKSLGLPSLTYRLRTELGIEVWHWNPAGTWSDPDRQQGYWTSDDRLGEPIGLSWGYKLPRRGDTVDNANNADYSRLTDGDPASFWKSNPYLDPVSLHDGRDHPQWLVVRLAGMTPLDTARIAWGEPYATRYKVQYWTAESEYNEKGEWRDFPHGDVDAGRGGEVQLSLSDAPIKAKFLRILMRQGSGTAPAGATNWRDKAGYAVREVSFGSIQPGGSFQDAVVHAADHLGQTFTHVSSTDPWHRAVDRDVDLEQVGIDRIFASGLGNGLPVLMPTGLLFDTPENMAAELRYLTRRGYPVTQVELGEEPDGQYGEAADYGALYLAAVDRLKAAAPQISFGGPSLQNAQTGNWMSPTGPTSWIGRFMAYLRERNRVSDLGFASFEYYPFDDMCGKIHAKLIDQDRMLAAAIAQFTTDGVPTTIPWIISEYGFSAYSGRAMSQMTGGLLMASIVGQWATDRGDPAFMFGYGPGNPVNQHLACAGYGEMTPFMADGQGQAAQPTAIFRTAQLLSQDWIAPGSGRHRAVGVKAEGFPGNEVRAYAVRRPDGHLALLIVNRSPDMPYDLPVFLRTGANRIVPLRAAVSIVQYGREQYQWLDQGPASHPARNLPPVRSRRAAGLAPISLPPESITVVITQ</sequence>
<dbReference type="SUPFAM" id="SSF51445">
    <property type="entry name" value="(Trans)glycosidases"/>
    <property type="match status" value="1"/>
</dbReference>
<proteinExistence type="predicted"/>
<dbReference type="InterPro" id="IPR017853">
    <property type="entry name" value="GH"/>
</dbReference>
<evidence type="ECO:0000313" key="3">
    <source>
        <dbReference type="EMBL" id="MBT2189024.1"/>
    </source>
</evidence>
<accession>A0A9X1DFM1</accession>
<dbReference type="Pfam" id="PF00754">
    <property type="entry name" value="F5_F8_type_C"/>
    <property type="match status" value="1"/>
</dbReference>
<dbReference type="Proteomes" id="UP001138757">
    <property type="component" value="Unassembled WGS sequence"/>
</dbReference>
<protein>
    <submittedName>
        <fullName evidence="3">Discoidin domain-containing protein</fullName>
    </submittedName>
</protein>
<dbReference type="SUPFAM" id="SSF49785">
    <property type="entry name" value="Galactose-binding domain-like"/>
    <property type="match status" value="1"/>
</dbReference>